<dbReference type="EMBL" id="JAUCMV010000002">
    <property type="protein sequence ID" value="KAK0417798.1"/>
    <property type="molecule type" value="Genomic_DNA"/>
</dbReference>
<proteinExistence type="predicted"/>
<gene>
    <name evidence="2" type="ORF">QR680_013218</name>
</gene>
<evidence type="ECO:0000256" key="1">
    <source>
        <dbReference type="SAM" id="MobiDB-lite"/>
    </source>
</evidence>
<sequence>MLPDAVASPASPPPKPKRRFSPLSLSADDLVDRKKRIAHREMKKSLLPSTPLSPPGFYDNLRAVRVQSRRLTNRRRSSRQLVAAPFLKVDLKGWGRRSCLETEALRKQSAFKNRNKKQLLLKVERCPGKDGVVSLDRTPYTASPIPLRSEENHFLSPVSPKKHRLFGGFKKGNVSPSRSVVSARELFTLSPIRFLKNASSTVSRTFSSPKKKSCASTHDLLNLDPSAKWYSPFKSPATLLVTAWKQKKDFGSNSSLVMTAPATTSSPTEKQKTSRSLSTPNACAPHETKFSFLLQTSTEDFCCSTDCLSLYDEIEQVTFPGRELTPLQCQQLEKSIPDQEIFEEMDHPRGLLQKFSETHHLPRKCSTVLEIEPAVLGTCVEMPFSRRPSEESVPKSPSFEARSSVSPASLPLRGRRPGASDAAPSPNDDRLKSVAELTTFFSRL</sequence>
<name>A0AA39M1X4_9BILA</name>
<protein>
    <submittedName>
        <fullName evidence="2">Uncharacterized protein</fullName>
    </submittedName>
</protein>
<organism evidence="2 3">
    <name type="scientific">Steinernema hermaphroditum</name>
    <dbReference type="NCBI Taxonomy" id="289476"/>
    <lineage>
        <taxon>Eukaryota</taxon>
        <taxon>Metazoa</taxon>
        <taxon>Ecdysozoa</taxon>
        <taxon>Nematoda</taxon>
        <taxon>Chromadorea</taxon>
        <taxon>Rhabditida</taxon>
        <taxon>Tylenchina</taxon>
        <taxon>Panagrolaimomorpha</taxon>
        <taxon>Strongyloidoidea</taxon>
        <taxon>Steinernematidae</taxon>
        <taxon>Steinernema</taxon>
    </lineage>
</organism>
<accession>A0AA39M1X4</accession>
<comment type="caution">
    <text evidence="2">The sequence shown here is derived from an EMBL/GenBank/DDBJ whole genome shotgun (WGS) entry which is preliminary data.</text>
</comment>
<evidence type="ECO:0000313" key="2">
    <source>
        <dbReference type="EMBL" id="KAK0417798.1"/>
    </source>
</evidence>
<feature type="region of interest" description="Disordered" evidence="1">
    <location>
        <begin position="258"/>
        <end position="282"/>
    </location>
</feature>
<keyword evidence="3" id="KW-1185">Reference proteome</keyword>
<dbReference type="AlphaFoldDB" id="A0AA39M1X4"/>
<feature type="region of interest" description="Disordered" evidence="1">
    <location>
        <begin position="1"/>
        <end position="25"/>
    </location>
</feature>
<evidence type="ECO:0000313" key="3">
    <source>
        <dbReference type="Proteomes" id="UP001175271"/>
    </source>
</evidence>
<feature type="region of interest" description="Disordered" evidence="1">
    <location>
        <begin position="386"/>
        <end position="431"/>
    </location>
</feature>
<reference evidence="2" key="1">
    <citation type="submission" date="2023-06" db="EMBL/GenBank/DDBJ databases">
        <title>Genomic analysis of the entomopathogenic nematode Steinernema hermaphroditum.</title>
        <authorList>
            <person name="Schwarz E.M."/>
            <person name="Heppert J.K."/>
            <person name="Baniya A."/>
            <person name="Schwartz H.T."/>
            <person name="Tan C.-H."/>
            <person name="Antoshechkin I."/>
            <person name="Sternberg P.W."/>
            <person name="Goodrich-Blair H."/>
            <person name="Dillman A.R."/>
        </authorList>
    </citation>
    <scope>NUCLEOTIDE SEQUENCE</scope>
    <source>
        <strain evidence="2">PS9179</strain>
        <tissue evidence="2">Whole animal</tissue>
    </source>
</reference>
<feature type="compositionally biased region" description="Polar residues" evidence="1">
    <location>
        <begin position="258"/>
        <end position="281"/>
    </location>
</feature>
<dbReference type="Proteomes" id="UP001175271">
    <property type="component" value="Unassembled WGS sequence"/>
</dbReference>